<sequence>MGTLVFGIILITAALGLFCFIAVEGEGSCGCLVFLVVPIGLAAAGIYLIATEPLIKTEVGGVLSEHKGLTVREGHGYVVSPVEDPVRVESGSMANASLGVIRGVLVGGVIERPRGAATYKGCEAAVTGERSYEPVHLTDLHPGDALCLYRFPRHDDERAIALVRVTAVNLRSLSVTFDLTLWKRDAWAVPVVPV</sequence>
<evidence type="ECO:0000256" key="1">
    <source>
        <dbReference type="SAM" id="Phobius"/>
    </source>
</evidence>
<accession>A0A840PFY3</accession>
<dbReference type="Proteomes" id="UP000578449">
    <property type="component" value="Unassembled WGS sequence"/>
</dbReference>
<reference evidence="2 3" key="1">
    <citation type="submission" date="2020-08" db="EMBL/GenBank/DDBJ databases">
        <title>Genomic Encyclopedia of Type Strains, Phase IV (KMG-IV): sequencing the most valuable type-strain genomes for metagenomic binning, comparative biology and taxonomic classification.</title>
        <authorList>
            <person name="Goeker M."/>
        </authorList>
    </citation>
    <scope>NUCLEOTIDE SEQUENCE [LARGE SCALE GENOMIC DNA]</scope>
    <source>
        <strain evidence="2 3">DSM 45615</strain>
    </source>
</reference>
<comment type="caution">
    <text evidence="2">The sequence shown here is derived from an EMBL/GenBank/DDBJ whole genome shotgun (WGS) entry which is preliminary data.</text>
</comment>
<protein>
    <submittedName>
        <fullName evidence="2">Uncharacterized protein</fullName>
    </submittedName>
</protein>
<keyword evidence="1" id="KW-0472">Membrane</keyword>
<evidence type="ECO:0000313" key="2">
    <source>
        <dbReference type="EMBL" id="MBB5136751.1"/>
    </source>
</evidence>
<keyword evidence="3" id="KW-1185">Reference proteome</keyword>
<organism evidence="2 3">
    <name type="scientific">Thermocatellispora tengchongensis</name>
    <dbReference type="NCBI Taxonomy" id="1073253"/>
    <lineage>
        <taxon>Bacteria</taxon>
        <taxon>Bacillati</taxon>
        <taxon>Actinomycetota</taxon>
        <taxon>Actinomycetes</taxon>
        <taxon>Streptosporangiales</taxon>
        <taxon>Streptosporangiaceae</taxon>
        <taxon>Thermocatellispora</taxon>
    </lineage>
</organism>
<keyword evidence="1" id="KW-0812">Transmembrane</keyword>
<feature type="transmembrane region" description="Helical" evidence="1">
    <location>
        <begin position="30"/>
        <end position="50"/>
    </location>
</feature>
<gene>
    <name evidence="2" type="ORF">HNP84_006502</name>
</gene>
<evidence type="ECO:0000313" key="3">
    <source>
        <dbReference type="Proteomes" id="UP000578449"/>
    </source>
</evidence>
<keyword evidence="1" id="KW-1133">Transmembrane helix</keyword>
<proteinExistence type="predicted"/>
<dbReference type="AlphaFoldDB" id="A0A840PFY3"/>
<dbReference type="RefSeq" id="WP_185053624.1">
    <property type="nucleotide sequence ID" value="NZ_BAABIX010000008.1"/>
</dbReference>
<feature type="transmembrane region" description="Helical" evidence="1">
    <location>
        <begin position="6"/>
        <end position="23"/>
    </location>
</feature>
<name>A0A840PFY3_9ACTN</name>
<dbReference type="EMBL" id="JACHGN010000015">
    <property type="protein sequence ID" value="MBB5136751.1"/>
    <property type="molecule type" value="Genomic_DNA"/>
</dbReference>